<comment type="caution">
    <text evidence="6">The sequence shown here is derived from an EMBL/GenBank/DDBJ whole genome shotgun (WGS) entry which is preliminary data.</text>
</comment>
<gene>
    <name evidence="6" type="primary">torT</name>
    <name evidence="6" type="ORF">GNT65_08450</name>
</gene>
<feature type="domain" description="Periplasmic binding protein" evidence="5">
    <location>
        <begin position="74"/>
        <end position="320"/>
    </location>
</feature>
<evidence type="ECO:0000256" key="4">
    <source>
        <dbReference type="SAM" id="SignalP"/>
    </source>
</evidence>
<dbReference type="AlphaFoldDB" id="A0A6L7HXF8"/>
<feature type="chain" id="PRO_5026777818" evidence="4">
    <location>
        <begin position="35"/>
        <end position="367"/>
    </location>
</feature>
<dbReference type="PANTHER" id="PTHR46847">
    <property type="entry name" value="D-ALLOSE-BINDING PERIPLASMIC PROTEIN-RELATED"/>
    <property type="match status" value="1"/>
</dbReference>
<dbReference type="PROSITE" id="PS51257">
    <property type="entry name" value="PROKAR_LIPOPROTEIN"/>
    <property type="match status" value="1"/>
</dbReference>
<accession>A0A6L7HXF8</accession>
<dbReference type="GO" id="GO:0030313">
    <property type="term" value="C:cell envelope"/>
    <property type="evidence" value="ECO:0007669"/>
    <property type="project" value="UniProtKB-SubCell"/>
</dbReference>
<comment type="similarity">
    <text evidence="2">Belongs to the bacterial solute-binding protein 2 family.</text>
</comment>
<dbReference type="EMBL" id="WRPA01000006">
    <property type="protein sequence ID" value="MXR68700.1"/>
    <property type="molecule type" value="Genomic_DNA"/>
</dbReference>
<name>A0A6L7HXF8_9GAMM</name>
<keyword evidence="7" id="KW-1185">Reference proteome</keyword>
<dbReference type="Pfam" id="PF13407">
    <property type="entry name" value="Peripla_BP_4"/>
    <property type="match status" value="1"/>
</dbReference>
<evidence type="ECO:0000313" key="7">
    <source>
        <dbReference type="Proteomes" id="UP000474778"/>
    </source>
</evidence>
<proteinExistence type="inferred from homology"/>
<feature type="signal peptide" evidence="4">
    <location>
        <begin position="1"/>
        <end position="34"/>
    </location>
</feature>
<keyword evidence="3 4" id="KW-0732">Signal</keyword>
<dbReference type="Proteomes" id="UP000474778">
    <property type="component" value="Unassembled WGS sequence"/>
</dbReference>
<evidence type="ECO:0000256" key="2">
    <source>
        <dbReference type="ARBA" id="ARBA00007639"/>
    </source>
</evidence>
<organism evidence="6 7">
    <name type="scientific">Shewanella insulae</name>
    <dbReference type="NCBI Taxonomy" id="2681496"/>
    <lineage>
        <taxon>Bacteria</taxon>
        <taxon>Pseudomonadati</taxon>
        <taxon>Pseudomonadota</taxon>
        <taxon>Gammaproteobacteria</taxon>
        <taxon>Alteromonadales</taxon>
        <taxon>Shewanellaceae</taxon>
        <taxon>Shewanella</taxon>
    </lineage>
</organism>
<dbReference type="InterPro" id="IPR025997">
    <property type="entry name" value="SBP_2_dom"/>
</dbReference>
<evidence type="ECO:0000259" key="5">
    <source>
        <dbReference type="Pfam" id="PF13407"/>
    </source>
</evidence>
<dbReference type="CDD" id="cd06306">
    <property type="entry name" value="PBP1_TorT-like"/>
    <property type="match status" value="1"/>
</dbReference>
<reference evidence="6 7" key="1">
    <citation type="submission" date="2019-12" db="EMBL/GenBank/DDBJ databases">
        <title>Shewanella insulae sp. nov., isolated from a tidal flat.</title>
        <authorList>
            <person name="Yoon J.-H."/>
        </authorList>
    </citation>
    <scope>NUCLEOTIDE SEQUENCE [LARGE SCALE GENOMIC DNA]</scope>
    <source>
        <strain evidence="6 7">JBTF-M18</strain>
    </source>
</reference>
<dbReference type="SUPFAM" id="SSF53822">
    <property type="entry name" value="Periplasmic binding protein-like I"/>
    <property type="match status" value="1"/>
</dbReference>
<dbReference type="NCBIfam" id="NF008185">
    <property type="entry name" value="PRK10936.1"/>
    <property type="match status" value="1"/>
</dbReference>
<dbReference type="RefSeq" id="WP_160795217.1">
    <property type="nucleotide sequence ID" value="NZ_WRPA01000006.1"/>
</dbReference>
<sequence length="367" mass="40508">MVKHNKSPFFSAFYLCLNGLAISACLAISAHAYAADTWSLQQRSPYNAKLQQVETLTYQPLNMTKQPWRLCALVPHLKDAYWIGIDYGLVTQARQLGVALELFEAGSYYGKAKQLEQLERCMAGNFDAILLGTVDPELLKHYQGQISKPMLALVNRLDSPLVNTRIGVNWYQMGWHAGDYIRRTTKNKPAKLALLLGPEKLGGSTWVEQGIMAALKGSRVTISSNRHADNNRALYRDQLHHLLKDHTPDYILGSAVAIEAAIGALAQQDTAQDIALVSSYLSPATLRGLYRHRVAFSSDDQVVLQGKLAIDVVVRELEGAAPFGDIGPRIKGLTPQNSQVKQLTDSLAPADFYPIYRVEVPGANPQP</sequence>
<comment type="subcellular location">
    <subcellularLocation>
        <location evidence="1">Cell envelope</location>
    </subcellularLocation>
</comment>
<dbReference type="Gene3D" id="3.40.50.2300">
    <property type="match status" value="2"/>
</dbReference>
<evidence type="ECO:0000313" key="6">
    <source>
        <dbReference type="EMBL" id="MXR68700.1"/>
    </source>
</evidence>
<protein>
    <submittedName>
        <fullName evidence="6">TMAO reductase system periplasmic protein TorT</fullName>
    </submittedName>
</protein>
<dbReference type="NCBIfam" id="TIGR02955">
    <property type="entry name" value="TMAO_TorT"/>
    <property type="match status" value="1"/>
</dbReference>
<dbReference type="InterPro" id="IPR014301">
    <property type="entry name" value="TMAO_TorT"/>
</dbReference>
<dbReference type="InterPro" id="IPR028082">
    <property type="entry name" value="Peripla_BP_I"/>
</dbReference>
<dbReference type="PANTHER" id="PTHR46847:SF1">
    <property type="entry name" value="D-ALLOSE-BINDING PERIPLASMIC PROTEIN-RELATED"/>
    <property type="match status" value="1"/>
</dbReference>
<evidence type="ECO:0000256" key="1">
    <source>
        <dbReference type="ARBA" id="ARBA00004196"/>
    </source>
</evidence>
<evidence type="ECO:0000256" key="3">
    <source>
        <dbReference type="ARBA" id="ARBA00022729"/>
    </source>
</evidence>